<sequence length="187" mass="21364">MNITGQAKHIKETNQDAFLKGGDFLGAGEFTVKVKDVEFNDSQNRYFTVVFENAEGKQYKHNQFVPPFQQDFQEKQYVEFLSRLGVKLNLPDLSFNTDELINKAGTIVLKHKLNEDQGKYFVRLSFVKVWNKGDEVVNKPVPKTDEMKREEQQANGQGQQKESLSDQSNPFANANGPIDINDDDLPF</sequence>
<protein>
    <submittedName>
        <fullName evidence="2">Single-stranded DNA-binding protein</fullName>
    </submittedName>
</protein>
<proteinExistence type="predicted"/>
<keyword evidence="3" id="KW-1185">Reference proteome</keyword>
<keyword evidence="2" id="KW-0238">DNA-binding</keyword>
<dbReference type="EMBL" id="JAMBQA010000021">
    <property type="protein sequence ID" value="MDG0847487.1"/>
    <property type="molecule type" value="Genomic_DNA"/>
</dbReference>
<feature type="compositionally biased region" description="Basic and acidic residues" evidence="1">
    <location>
        <begin position="138"/>
        <end position="152"/>
    </location>
</feature>
<name>A0A9X4L6Y5_9STAP</name>
<evidence type="ECO:0000313" key="3">
    <source>
        <dbReference type="Proteomes" id="UP001152422"/>
    </source>
</evidence>
<dbReference type="Proteomes" id="UP001152422">
    <property type="component" value="Unassembled WGS sequence"/>
</dbReference>
<comment type="caution">
    <text evidence="2">The sequence shown here is derived from an EMBL/GenBank/DDBJ whole genome shotgun (WGS) entry which is preliminary data.</text>
</comment>
<feature type="region of interest" description="Disordered" evidence="1">
    <location>
        <begin position="138"/>
        <end position="187"/>
    </location>
</feature>
<feature type="compositionally biased region" description="Polar residues" evidence="1">
    <location>
        <begin position="153"/>
        <end position="172"/>
    </location>
</feature>
<dbReference type="GO" id="GO:0003677">
    <property type="term" value="F:DNA binding"/>
    <property type="evidence" value="ECO:0007669"/>
    <property type="project" value="UniProtKB-KW"/>
</dbReference>
<accession>A0A9X4L6Y5</accession>
<reference evidence="2" key="1">
    <citation type="submission" date="2022-05" db="EMBL/GenBank/DDBJ databases">
        <title>Comparative genomics of Staphylococcus equorum isolates.</title>
        <authorList>
            <person name="Luelf R.H."/>
        </authorList>
    </citation>
    <scope>NUCLEOTIDE SEQUENCE</scope>
    <source>
        <strain evidence="2">TMW 2.2497</strain>
    </source>
</reference>
<evidence type="ECO:0000256" key="1">
    <source>
        <dbReference type="SAM" id="MobiDB-lite"/>
    </source>
</evidence>
<dbReference type="AlphaFoldDB" id="A0A9X4L6Y5"/>
<gene>
    <name evidence="2" type="ORF">M4L89_14850</name>
</gene>
<dbReference type="RefSeq" id="WP_202808967.1">
    <property type="nucleotide sequence ID" value="NZ_CBCPHY010000001.1"/>
</dbReference>
<evidence type="ECO:0000313" key="2">
    <source>
        <dbReference type="EMBL" id="MDG0847487.1"/>
    </source>
</evidence>
<organism evidence="2 3">
    <name type="scientific">Staphylococcus equorum</name>
    <dbReference type="NCBI Taxonomy" id="246432"/>
    <lineage>
        <taxon>Bacteria</taxon>
        <taxon>Bacillati</taxon>
        <taxon>Bacillota</taxon>
        <taxon>Bacilli</taxon>
        <taxon>Bacillales</taxon>
        <taxon>Staphylococcaceae</taxon>
        <taxon>Staphylococcus</taxon>
    </lineage>
</organism>